<dbReference type="NCBIfam" id="TIGR03506">
    <property type="entry name" value="FlgEFG_subfam"/>
    <property type="match status" value="1"/>
</dbReference>
<dbReference type="RefSeq" id="WP_040047383.1">
    <property type="nucleotide sequence ID" value="NZ_JWIR02000025.1"/>
</dbReference>
<dbReference type="InterPro" id="IPR019776">
    <property type="entry name" value="Flagellar_basal_body_rod_CS"/>
</dbReference>
<evidence type="ECO:0000259" key="4">
    <source>
        <dbReference type="Pfam" id="PF06429"/>
    </source>
</evidence>
<evidence type="ECO:0000259" key="3">
    <source>
        <dbReference type="Pfam" id="PF00460"/>
    </source>
</evidence>
<protein>
    <submittedName>
        <fullName evidence="5">Flagellar basal-body rod protein FlgG</fullName>
    </submittedName>
</protein>
<comment type="subcellular location">
    <subcellularLocation>
        <location evidence="2">Bacterial flagellum basal body</location>
    </subcellularLocation>
</comment>
<dbReference type="AlphaFoldDB" id="A0A0F5I693"/>
<dbReference type="InterPro" id="IPR037925">
    <property type="entry name" value="FlgE/F/G-like"/>
</dbReference>
<keyword evidence="2" id="KW-0975">Bacterial flagellum</keyword>
<dbReference type="PANTHER" id="PTHR30435:SF19">
    <property type="entry name" value="FLAGELLAR BASAL-BODY ROD PROTEIN FLGG"/>
    <property type="match status" value="1"/>
</dbReference>
<comment type="similarity">
    <text evidence="1 2">Belongs to the flagella basal body rod proteins family.</text>
</comment>
<keyword evidence="5" id="KW-0969">Cilium</keyword>
<accession>A0A0F5I693</accession>
<dbReference type="OrthoDB" id="9804559at2"/>
<dbReference type="GO" id="GO:0071978">
    <property type="term" value="P:bacterial-type flagellum-dependent swarming motility"/>
    <property type="evidence" value="ECO:0007669"/>
    <property type="project" value="TreeGrafter"/>
</dbReference>
<dbReference type="SUPFAM" id="SSF117143">
    <property type="entry name" value="Flagellar hook protein flgE"/>
    <property type="match status" value="1"/>
</dbReference>
<sequence length="272" mass="29756">MNQTLFTSVSTLSQLQKKLDIISNNMANIDTNGYKRREASFSELLNQNTANMLQENREIGRLTPNGIRVGAGARIAQTQMVGTQGSLQTTGRDLDLAFTKENQLFKVLVQEDSESSVHYTRSGAFAVTPLGEDEVMLVTSEGHSVLDQDNQPITFNPNEGEIALAEGGVLRAGGQTFNLGVVEAMRPQLLQSAGSNLFSLPDEMPVPQNEIVRELAAEARDEIGLQHGSLEKSNVDLTKEMTDMLTVQRAYQLQSRSISLADQMMGLINGVR</sequence>
<dbReference type="EMBL" id="JWIR02000025">
    <property type="protein sequence ID" value="KKB40988.1"/>
    <property type="molecule type" value="Genomic_DNA"/>
</dbReference>
<feature type="domain" description="Flagellar basal body rod protein N-terminal" evidence="3">
    <location>
        <begin position="7"/>
        <end position="35"/>
    </location>
</feature>
<evidence type="ECO:0000256" key="2">
    <source>
        <dbReference type="RuleBase" id="RU362116"/>
    </source>
</evidence>
<dbReference type="InterPro" id="IPR010930">
    <property type="entry name" value="Flg_bb/hook_C_dom"/>
</dbReference>
<gene>
    <name evidence="5" type="ORF">QY95_01051</name>
</gene>
<keyword evidence="5" id="KW-0282">Flagellum</keyword>
<dbReference type="Pfam" id="PF06429">
    <property type="entry name" value="Flg_bbr_C"/>
    <property type="match status" value="1"/>
</dbReference>
<dbReference type="STRING" id="1221996.QY95_01051"/>
<name>A0A0F5I693_BACTR</name>
<proteinExistence type="inferred from homology"/>
<dbReference type="Pfam" id="PF00460">
    <property type="entry name" value="Flg_bb_rod"/>
    <property type="match status" value="1"/>
</dbReference>
<evidence type="ECO:0000313" key="5">
    <source>
        <dbReference type="EMBL" id="KKB40988.1"/>
    </source>
</evidence>
<comment type="caution">
    <text evidence="5">The sequence shown here is derived from an EMBL/GenBank/DDBJ whole genome shotgun (WGS) entry which is preliminary data.</text>
</comment>
<feature type="domain" description="Flagellar basal-body/hook protein C-terminal" evidence="4">
    <location>
        <begin position="227"/>
        <end position="269"/>
    </location>
</feature>
<keyword evidence="5" id="KW-0966">Cell projection</keyword>
<dbReference type="Proteomes" id="UP000031563">
    <property type="component" value="Unassembled WGS sequence"/>
</dbReference>
<dbReference type="PROSITE" id="PS00588">
    <property type="entry name" value="FLAGELLA_BB_ROD"/>
    <property type="match status" value="1"/>
</dbReference>
<evidence type="ECO:0000256" key="1">
    <source>
        <dbReference type="ARBA" id="ARBA00009677"/>
    </source>
</evidence>
<reference evidence="5" key="1">
    <citation type="submission" date="2015-02" db="EMBL/GenBank/DDBJ databases">
        <title>Genome Assembly of Bacillaceae bacterium MTCC 8252.</title>
        <authorList>
            <person name="Verma A."/>
            <person name="Khatri I."/>
            <person name="Mual P."/>
            <person name="Subramanian S."/>
            <person name="Krishnamurthi S."/>
        </authorList>
    </citation>
    <scope>NUCLEOTIDE SEQUENCE [LARGE SCALE GENOMIC DNA]</scope>
    <source>
        <strain evidence="5">MTCC 8252</strain>
    </source>
</reference>
<keyword evidence="6" id="KW-1185">Reference proteome</keyword>
<dbReference type="PANTHER" id="PTHR30435">
    <property type="entry name" value="FLAGELLAR PROTEIN"/>
    <property type="match status" value="1"/>
</dbReference>
<dbReference type="GO" id="GO:0009425">
    <property type="term" value="C:bacterial-type flagellum basal body"/>
    <property type="evidence" value="ECO:0007669"/>
    <property type="project" value="UniProtKB-SubCell"/>
</dbReference>
<dbReference type="InterPro" id="IPR020013">
    <property type="entry name" value="Flagellar_FlgE/F/G"/>
</dbReference>
<evidence type="ECO:0000313" key="6">
    <source>
        <dbReference type="Proteomes" id="UP000031563"/>
    </source>
</evidence>
<organism evidence="5 6">
    <name type="scientific">Bacillus thermotolerans</name>
    <name type="common">Quasibacillus thermotolerans</name>
    <dbReference type="NCBI Taxonomy" id="1221996"/>
    <lineage>
        <taxon>Bacteria</taxon>
        <taxon>Bacillati</taxon>
        <taxon>Bacillota</taxon>
        <taxon>Bacilli</taxon>
        <taxon>Bacillales</taxon>
        <taxon>Bacillaceae</taxon>
        <taxon>Bacillus</taxon>
    </lineage>
</organism>
<dbReference type="InterPro" id="IPR001444">
    <property type="entry name" value="Flag_bb_rod_N"/>
</dbReference>